<comment type="caution">
    <text evidence="5">The sequence shown here is derived from an EMBL/GenBank/DDBJ whole genome shotgun (WGS) entry which is preliminary data.</text>
</comment>
<dbReference type="Gene3D" id="1.10.287.1120">
    <property type="entry name" value="Bipartite methylase S protein"/>
    <property type="match status" value="1"/>
</dbReference>
<feature type="domain" description="Type I restriction modification DNA specificity" evidence="4">
    <location>
        <begin position="265"/>
        <end position="423"/>
    </location>
</feature>
<feature type="domain" description="Type I restriction modification DNA specificity" evidence="4">
    <location>
        <begin position="63"/>
        <end position="210"/>
    </location>
</feature>
<dbReference type="InterPro" id="IPR044946">
    <property type="entry name" value="Restrct_endonuc_typeI_TRD_sf"/>
</dbReference>
<proteinExistence type="inferred from homology"/>
<dbReference type="InterPro" id="IPR000055">
    <property type="entry name" value="Restrct_endonuc_typeI_TRD"/>
</dbReference>
<organism evidence="5 6">
    <name type="scientific">Shewanella schlegeliana</name>
    <dbReference type="NCBI Taxonomy" id="190308"/>
    <lineage>
        <taxon>Bacteria</taxon>
        <taxon>Pseudomonadati</taxon>
        <taxon>Pseudomonadota</taxon>
        <taxon>Gammaproteobacteria</taxon>
        <taxon>Alteromonadales</taxon>
        <taxon>Shewanellaceae</taxon>
        <taxon>Shewanella</taxon>
    </lineage>
</organism>
<protein>
    <submittedName>
        <fullName evidence="5">Restriction endonuclease subunit S</fullName>
    </submittedName>
</protein>
<dbReference type="RefSeq" id="WP_202723754.1">
    <property type="nucleotide sequence ID" value="NZ_BPEX01000031.1"/>
</dbReference>
<keyword evidence="5" id="KW-0540">Nuclease</keyword>
<keyword evidence="5" id="KW-0378">Hydrolase</keyword>
<dbReference type="PANTHER" id="PTHR30408">
    <property type="entry name" value="TYPE-1 RESTRICTION ENZYME ECOKI SPECIFICITY PROTEIN"/>
    <property type="match status" value="1"/>
</dbReference>
<dbReference type="CDD" id="cd17262">
    <property type="entry name" value="RMtype1_S_Aco12261I-TRD2-CR2"/>
    <property type="match status" value="1"/>
</dbReference>
<evidence type="ECO:0000313" key="5">
    <source>
        <dbReference type="EMBL" id="MBL4915481.1"/>
    </source>
</evidence>
<keyword evidence="6" id="KW-1185">Reference proteome</keyword>
<dbReference type="InterPro" id="IPR052021">
    <property type="entry name" value="Type-I_RS_S_subunit"/>
</dbReference>
<reference evidence="5 6" key="1">
    <citation type="submission" date="2021-01" db="EMBL/GenBank/DDBJ databases">
        <title>Genome sequence of Shewanella schlegeliana JCM 11561.</title>
        <authorList>
            <person name="Zhang H."/>
            <person name="Li C."/>
        </authorList>
    </citation>
    <scope>NUCLEOTIDE SEQUENCE [LARGE SCALE GENOMIC DNA]</scope>
    <source>
        <strain evidence="5 6">JCM 11561</strain>
    </source>
</reference>
<dbReference type="SUPFAM" id="SSF116734">
    <property type="entry name" value="DNA methylase specificity domain"/>
    <property type="match status" value="2"/>
</dbReference>
<dbReference type="Pfam" id="PF01420">
    <property type="entry name" value="Methylase_S"/>
    <property type="match status" value="2"/>
</dbReference>
<evidence type="ECO:0000256" key="1">
    <source>
        <dbReference type="ARBA" id="ARBA00010923"/>
    </source>
</evidence>
<evidence type="ECO:0000313" key="6">
    <source>
        <dbReference type="Proteomes" id="UP000604898"/>
    </source>
</evidence>
<dbReference type="Gene3D" id="3.90.220.20">
    <property type="entry name" value="DNA methylase specificity domains"/>
    <property type="match status" value="2"/>
</dbReference>
<keyword evidence="2" id="KW-0680">Restriction system</keyword>
<sequence length="437" mass="48854">MKIENDVSTINSPLSIEGNVPKLRFGEFEGKWSTEQLGSYSKHITYGLTIRPKFVEDGIPLISAREITSGTVKYSEAPQISLSEFNNLSDKAKPIVGDLFLSKTGTIGFSAKNTTSEPIAITQNIAVIRMDDVSTLSPDYALHYFKTKKFYRSAISKVNQSTIMDLQLGDIKRLPIPIPPNATEQQKIASFLSKVDEKIGLLSDKKSKLTEYKKGVMQQLFSGKWVNSGELKGANSGEVKVDSGKLTFIPPTLRFKADDGSEFPDWEEKKLGDVCEFRDSQRLPLSSEERQQRQGQYRYYGASGVIDYVDDFLFDGEFVLLGEDGANIITRSTPLAFVVKGKFWVNNHAHVLKALGCTYFLAQSLELLNYEKYNSGTAQPKLNAASCKKIELNMPCEAEQTKIANFLSAIDQKIELVNSELDKAKEWKKGLLQQMFV</sequence>
<comment type="similarity">
    <text evidence="1">Belongs to the type-I restriction system S methylase family.</text>
</comment>
<name>A0ABS1T3V4_9GAMM</name>
<gene>
    <name evidence="5" type="ORF">JMA39_20520</name>
</gene>
<dbReference type="EMBL" id="JAESVD010000017">
    <property type="protein sequence ID" value="MBL4915481.1"/>
    <property type="molecule type" value="Genomic_DNA"/>
</dbReference>
<keyword evidence="3" id="KW-0238">DNA-binding</keyword>
<keyword evidence="5" id="KW-0255">Endonuclease</keyword>
<evidence type="ECO:0000256" key="2">
    <source>
        <dbReference type="ARBA" id="ARBA00022747"/>
    </source>
</evidence>
<dbReference type="GO" id="GO:0004519">
    <property type="term" value="F:endonuclease activity"/>
    <property type="evidence" value="ECO:0007669"/>
    <property type="project" value="UniProtKB-KW"/>
</dbReference>
<evidence type="ECO:0000256" key="3">
    <source>
        <dbReference type="ARBA" id="ARBA00023125"/>
    </source>
</evidence>
<evidence type="ECO:0000259" key="4">
    <source>
        <dbReference type="Pfam" id="PF01420"/>
    </source>
</evidence>
<dbReference type="PANTHER" id="PTHR30408:SF12">
    <property type="entry name" value="TYPE I RESTRICTION ENZYME MJAVIII SPECIFICITY SUBUNIT"/>
    <property type="match status" value="1"/>
</dbReference>
<dbReference type="Proteomes" id="UP000604898">
    <property type="component" value="Unassembled WGS sequence"/>
</dbReference>
<accession>A0ABS1T3V4</accession>